<keyword evidence="2" id="KW-0418">Kinase</keyword>
<gene>
    <name evidence="2" type="ORF">SAMN05444358_107182</name>
</gene>
<accession>A0A1H3CYJ9</accession>
<dbReference type="InterPro" id="IPR027417">
    <property type="entry name" value="P-loop_NTPase"/>
</dbReference>
<dbReference type="CDD" id="cd01918">
    <property type="entry name" value="HprK_C"/>
    <property type="match status" value="1"/>
</dbReference>
<sequence length="156" mass="16162">MNAIPFSDIADQKTACVHATCVAVDGAGILIIGASGAGKSALALQMMMLGARLVADDRINLSARDGDVMADAVPQIRGLIEARGIGLLRADPVGPVPLAYVVDLDQAEPARLPDPAEILLLGQTLPLLRVDGVPNLAAGLLQLVKMGRVAPEWPNT</sequence>
<dbReference type="GO" id="GO:0000155">
    <property type="term" value="F:phosphorelay sensor kinase activity"/>
    <property type="evidence" value="ECO:0007669"/>
    <property type="project" value="InterPro"/>
</dbReference>
<reference evidence="3" key="1">
    <citation type="submission" date="2016-10" db="EMBL/GenBank/DDBJ databases">
        <authorList>
            <person name="Varghese N."/>
            <person name="Submissions S."/>
        </authorList>
    </citation>
    <scope>NUCLEOTIDE SEQUENCE [LARGE SCALE GENOMIC DNA]</scope>
    <source>
        <strain evidence="3">DSM 27839</strain>
    </source>
</reference>
<dbReference type="Pfam" id="PF07475">
    <property type="entry name" value="Hpr_kinase_C"/>
    <property type="match status" value="1"/>
</dbReference>
<dbReference type="InterPro" id="IPR011104">
    <property type="entry name" value="Hpr_kin/Pase_C"/>
</dbReference>
<evidence type="ECO:0000313" key="2">
    <source>
        <dbReference type="EMBL" id="SDX59302.1"/>
    </source>
</evidence>
<dbReference type="STRING" id="985054.SAMN05444358_107182"/>
<dbReference type="RefSeq" id="WP_074738046.1">
    <property type="nucleotide sequence ID" value="NZ_FNNP01000007.1"/>
</dbReference>
<name>A0A1H3CYJ9_9RHOB</name>
<dbReference type="SUPFAM" id="SSF53795">
    <property type="entry name" value="PEP carboxykinase-like"/>
    <property type="match status" value="1"/>
</dbReference>
<dbReference type="EMBL" id="FNNP01000007">
    <property type="protein sequence ID" value="SDX59302.1"/>
    <property type="molecule type" value="Genomic_DNA"/>
</dbReference>
<dbReference type="AlphaFoldDB" id="A0A1H3CYJ9"/>
<organism evidence="2 3">
    <name type="scientific">Ruegeria halocynthiae</name>
    <dbReference type="NCBI Taxonomy" id="985054"/>
    <lineage>
        <taxon>Bacteria</taxon>
        <taxon>Pseudomonadati</taxon>
        <taxon>Pseudomonadota</taxon>
        <taxon>Alphaproteobacteria</taxon>
        <taxon>Rhodobacterales</taxon>
        <taxon>Roseobacteraceae</taxon>
        <taxon>Ruegeria</taxon>
    </lineage>
</organism>
<keyword evidence="3" id="KW-1185">Reference proteome</keyword>
<protein>
    <submittedName>
        <fullName evidence="2">Hpr(Ser) kinase/phosphatase</fullName>
    </submittedName>
</protein>
<dbReference type="OrthoDB" id="8326226at2"/>
<dbReference type="GO" id="GO:0005524">
    <property type="term" value="F:ATP binding"/>
    <property type="evidence" value="ECO:0007669"/>
    <property type="project" value="InterPro"/>
</dbReference>
<dbReference type="Proteomes" id="UP000183400">
    <property type="component" value="Unassembled WGS sequence"/>
</dbReference>
<evidence type="ECO:0000313" key="3">
    <source>
        <dbReference type="Proteomes" id="UP000183400"/>
    </source>
</evidence>
<dbReference type="Gene3D" id="3.40.50.300">
    <property type="entry name" value="P-loop containing nucleotide triphosphate hydrolases"/>
    <property type="match status" value="1"/>
</dbReference>
<feature type="domain" description="HPr kinase/phosphorylase C-terminal" evidence="1">
    <location>
        <begin position="14"/>
        <end position="89"/>
    </location>
</feature>
<evidence type="ECO:0000259" key="1">
    <source>
        <dbReference type="Pfam" id="PF07475"/>
    </source>
</evidence>
<proteinExistence type="predicted"/>
<keyword evidence="2" id="KW-0808">Transferase</keyword>
<dbReference type="GO" id="GO:0006109">
    <property type="term" value="P:regulation of carbohydrate metabolic process"/>
    <property type="evidence" value="ECO:0007669"/>
    <property type="project" value="InterPro"/>
</dbReference>